<dbReference type="InterPro" id="IPR004375">
    <property type="entry name" value="NanQ/TabA/YiaL"/>
</dbReference>
<name>A0A2U3B6T1_9VIBR</name>
<dbReference type="InterPro" id="IPR037012">
    <property type="entry name" value="NanQ/TabA/YiaL_sf"/>
</dbReference>
<dbReference type="SUPFAM" id="SSF51197">
    <property type="entry name" value="Clavaminate synthase-like"/>
    <property type="match status" value="1"/>
</dbReference>
<dbReference type="RefSeq" id="WP_109320574.1">
    <property type="nucleotide sequence ID" value="NZ_QFWT01000009.1"/>
</dbReference>
<evidence type="ECO:0000313" key="1">
    <source>
        <dbReference type="EMBL" id="PWI32434.1"/>
    </source>
</evidence>
<dbReference type="Pfam" id="PF04074">
    <property type="entry name" value="DUF386"/>
    <property type="match status" value="1"/>
</dbReference>
<protein>
    <submittedName>
        <fullName evidence="1">DUF386 domain-containing protein</fullName>
    </submittedName>
</protein>
<dbReference type="GO" id="GO:0044010">
    <property type="term" value="P:single-species biofilm formation"/>
    <property type="evidence" value="ECO:0007669"/>
    <property type="project" value="TreeGrafter"/>
</dbReference>
<dbReference type="AlphaFoldDB" id="A0A2U3B6T1"/>
<proteinExistence type="predicted"/>
<dbReference type="Proteomes" id="UP000245362">
    <property type="component" value="Unassembled WGS sequence"/>
</dbReference>
<accession>A0A2U3B6T1</accession>
<dbReference type="PANTHER" id="PTHR34986">
    <property type="entry name" value="EVOLVED BETA-GALACTOSIDASE SUBUNIT BETA"/>
    <property type="match status" value="1"/>
</dbReference>
<dbReference type="GO" id="GO:0005829">
    <property type="term" value="C:cytosol"/>
    <property type="evidence" value="ECO:0007669"/>
    <property type="project" value="TreeGrafter"/>
</dbReference>
<dbReference type="OrthoDB" id="6196468at2"/>
<evidence type="ECO:0000313" key="2">
    <source>
        <dbReference type="Proteomes" id="UP000245362"/>
    </source>
</evidence>
<organism evidence="1 2">
    <name type="scientific">Vibrio albus</name>
    <dbReference type="NCBI Taxonomy" id="2200953"/>
    <lineage>
        <taxon>Bacteria</taxon>
        <taxon>Pseudomonadati</taxon>
        <taxon>Pseudomonadota</taxon>
        <taxon>Gammaproteobacteria</taxon>
        <taxon>Vibrionales</taxon>
        <taxon>Vibrionaceae</taxon>
        <taxon>Vibrio</taxon>
    </lineage>
</organism>
<reference evidence="1 2" key="1">
    <citation type="submission" date="2018-05" db="EMBL/GenBank/DDBJ databases">
        <title>Vibrio limimaris sp. nov., isolated from marine sediment.</title>
        <authorList>
            <person name="Li C.-M."/>
        </authorList>
    </citation>
    <scope>NUCLEOTIDE SEQUENCE [LARGE SCALE GENOMIC DNA]</scope>
    <source>
        <strain evidence="1 2">E4404</strain>
    </source>
</reference>
<keyword evidence="2" id="KW-1185">Reference proteome</keyword>
<gene>
    <name evidence="1" type="ORF">DI392_15355</name>
</gene>
<dbReference type="NCBIfam" id="TIGR00022">
    <property type="entry name" value="YhcH/YjgK/YiaL family protein"/>
    <property type="match status" value="1"/>
</dbReference>
<dbReference type="EMBL" id="QFWT01000009">
    <property type="protein sequence ID" value="PWI32434.1"/>
    <property type="molecule type" value="Genomic_DNA"/>
</dbReference>
<dbReference type="Gene3D" id="2.60.120.370">
    <property type="entry name" value="YhcH/YjgK/YiaL"/>
    <property type="match status" value="1"/>
</dbReference>
<dbReference type="PANTHER" id="PTHR34986:SF4">
    <property type="entry name" value="EVOLVED BETA-GALACTOSIDASE SUBUNIT BETA-RELATED"/>
    <property type="match status" value="1"/>
</dbReference>
<comment type="caution">
    <text evidence="1">The sequence shown here is derived from an EMBL/GenBank/DDBJ whole genome shotgun (WGS) entry which is preliminary data.</text>
</comment>
<sequence>MLFGNINQLELIPYTYTKLRKCIEEAVVIAKNNPEGKYALTDDRIFVMINATTTEPTEERAAEIHKKYIDIQIVLEGEERFGYSNQLDDSFKSLEKLENDVLFIENVTHENYIDLYVGDFVVFYPEQIHRPQCAVNKPMPIKKAVIKIPHDIFS</sequence>